<evidence type="ECO:0000313" key="2">
    <source>
        <dbReference type="Proteomes" id="UP000009872"/>
    </source>
</evidence>
<reference evidence="1 2" key="1">
    <citation type="submission" date="2012-09" db="EMBL/GenBank/DDBJ databases">
        <title>The Genome Sequence of Bacteroides oleiciplenus YIT 12058.</title>
        <authorList>
            <consortium name="The Broad Institute Genome Sequencing Platform"/>
            <person name="Earl A."/>
            <person name="Ward D."/>
            <person name="Feldgarden M."/>
            <person name="Gevers D."/>
            <person name="Morotomi M."/>
            <person name="Walker B."/>
            <person name="Young S.K."/>
            <person name="Zeng Q."/>
            <person name="Gargeya S."/>
            <person name="Fitzgerald M."/>
            <person name="Haas B."/>
            <person name="Abouelleil A."/>
            <person name="Alvarado L."/>
            <person name="Arachchi H.M."/>
            <person name="Berlin A.M."/>
            <person name="Chapman S.B."/>
            <person name="Goldberg J."/>
            <person name="Griggs A."/>
            <person name="Gujja S."/>
            <person name="Hansen M."/>
            <person name="Howarth C."/>
            <person name="Imamovic A."/>
            <person name="Larimer J."/>
            <person name="McCowen C."/>
            <person name="Montmayeur A."/>
            <person name="Murphy C."/>
            <person name="Neiman D."/>
            <person name="Pearson M."/>
            <person name="Priest M."/>
            <person name="Roberts A."/>
            <person name="Saif S."/>
            <person name="Shea T."/>
            <person name="Sisk P."/>
            <person name="Sykes S."/>
            <person name="Wortman J."/>
            <person name="Nusbaum C."/>
            <person name="Birren B."/>
        </authorList>
    </citation>
    <scope>NUCLEOTIDE SEQUENCE [LARGE SCALE GENOMIC DNA]</scope>
    <source>
        <strain evidence="1 2">YIT 12058</strain>
    </source>
</reference>
<dbReference type="AlphaFoldDB" id="K9E591"/>
<dbReference type="Proteomes" id="UP000009872">
    <property type="component" value="Unassembled WGS sequence"/>
</dbReference>
<protein>
    <recommendedName>
        <fullName evidence="3">ParB/Sulfiredoxin domain-containing protein</fullName>
    </recommendedName>
</protein>
<sequence>MNNYSQTSLEWLRQVSGLLIEDEEWHYHYVPNLDCELVHGRLGEGTLVEMQVDPKDIVGLSYGFAYNGKVWIEHLRDLKRPSSIIHLNHTLDDLKRFIDKSLLEDSFDRIMLRQVGTKFIITNGQHRACIAKFINYPIKSASVYPVISGLTENELMNFIHLKTEEAQSRIFRYL</sequence>
<proteinExistence type="predicted"/>
<gene>
    <name evidence="1" type="ORF">HMPREF9447_00759</name>
</gene>
<name>K9E591_9BACE</name>
<keyword evidence="2" id="KW-1185">Reference proteome</keyword>
<evidence type="ECO:0008006" key="3">
    <source>
        <dbReference type="Google" id="ProtNLM"/>
    </source>
</evidence>
<comment type="caution">
    <text evidence="1">The sequence shown here is derived from an EMBL/GenBank/DDBJ whole genome shotgun (WGS) entry which is preliminary data.</text>
</comment>
<dbReference type="PATRIC" id="fig|742727.4.peg.759"/>
<organism evidence="1 2">
    <name type="scientific">Bacteroides oleiciplenus YIT 12058</name>
    <dbReference type="NCBI Taxonomy" id="742727"/>
    <lineage>
        <taxon>Bacteria</taxon>
        <taxon>Pseudomonadati</taxon>
        <taxon>Bacteroidota</taxon>
        <taxon>Bacteroidia</taxon>
        <taxon>Bacteroidales</taxon>
        <taxon>Bacteroidaceae</taxon>
        <taxon>Bacteroides</taxon>
    </lineage>
</organism>
<dbReference type="HOGENOM" id="CLU_1552201_0_0_10"/>
<accession>K9E591</accession>
<evidence type="ECO:0000313" key="1">
    <source>
        <dbReference type="EMBL" id="EKU92309.1"/>
    </source>
</evidence>
<dbReference type="STRING" id="742727.HMPREF9447_00759"/>
<dbReference type="EMBL" id="ADLF01000002">
    <property type="protein sequence ID" value="EKU92309.1"/>
    <property type="molecule type" value="Genomic_DNA"/>
</dbReference>
<dbReference type="OrthoDB" id="1265016at2"/>
<dbReference type="RefSeq" id="WP_009128200.1">
    <property type="nucleotide sequence ID" value="NZ_JH992940.1"/>
</dbReference>